<dbReference type="AlphaFoldDB" id="A0AAE3JJG4"/>
<organism evidence="3 4">
    <name type="scientific">Teretinema zuelzerae</name>
    <dbReference type="NCBI Taxonomy" id="156"/>
    <lineage>
        <taxon>Bacteria</taxon>
        <taxon>Pseudomonadati</taxon>
        <taxon>Spirochaetota</taxon>
        <taxon>Spirochaetia</taxon>
        <taxon>Spirochaetales</taxon>
        <taxon>Treponemataceae</taxon>
        <taxon>Teretinema</taxon>
    </lineage>
</organism>
<dbReference type="CDD" id="cd05233">
    <property type="entry name" value="SDR_c"/>
    <property type="match status" value="1"/>
</dbReference>
<name>A0AAE3JJG4_9SPIR</name>
<keyword evidence="2" id="KW-0560">Oxidoreductase</keyword>
<gene>
    <name evidence="3" type="ORF">K7J14_05755</name>
</gene>
<dbReference type="InterPro" id="IPR051122">
    <property type="entry name" value="SDR_DHRS6-like"/>
</dbReference>
<proteinExistence type="inferred from homology"/>
<dbReference type="Proteomes" id="UP001198163">
    <property type="component" value="Unassembled WGS sequence"/>
</dbReference>
<evidence type="ECO:0000256" key="1">
    <source>
        <dbReference type="ARBA" id="ARBA00006484"/>
    </source>
</evidence>
<dbReference type="GO" id="GO:0016491">
    <property type="term" value="F:oxidoreductase activity"/>
    <property type="evidence" value="ECO:0007669"/>
    <property type="project" value="UniProtKB-KW"/>
</dbReference>
<dbReference type="PRINTS" id="PR00081">
    <property type="entry name" value="GDHRDH"/>
</dbReference>
<dbReference type="Gene3D" id="3.40.50.720">
    <property type="entry name" value="NAD(P)-binding Rossmann-like Domain"/>
    <property type="match status" value="1"/>
</dbReference>
<protein>
    <submittedName>
        <fullName evidence="3">SDR family oxidoreductase</fullName>
    </submittedName>
</protein>
<reference evidence="3" key="1">
    <citation type="submission" date="2021-08" db="EMBL/GenBank/DDBJ databases">
        <title>Comparative analyses of Brucepasteria parasyntrophica and Teretinema zuelzerae.</title>
        <authorList>
            <person name="Song Y."/>
            <person name="Brune A."/>
        </authorList>
    </citation>
    <scope>NUCLEOTIDE SEQUENCE</scope>
    <source>
        <strain evidence="3">DSM 1903</strain>
    </source>
</reference>
<comment type="caution">
    <text evidence="3">The sequence shown here is derived from an EMBL/GenBank/DDBJ whole genome shotgun (WGS) entry which is preliminary data.</text>
</comment>
<dbReference type="InterPro" id="IPR002347">
    <property type="entry name" value="SDR_fam"/>
</dbReference>
<dbReference type="RefSeq" id="WP_230754208.1">
    <property type="nucleotide sequence ID" value="NZ_JAINWA010000001.1"/>
</dbReference>
<accession>A0AAE3JJG4</accession>
<dbReference type="PANTHER" id="PTHR43477">
    <property type="entry name" value="DIHYDROANTICAPSIN 7-DEHYDROGENASE"/>
    <property type="match status" value="1"/>
</dbReference>
<keyword evidence="4" id="KW-1185">Reference proteome</keyword>
<dbReference type="EMBL" id="JAINWA010000001">
    <property type="protein sequence ID" value="MCD1654205.1"/>
    <property type="molecule type" value="Genomic_DNA"/>
</dbReference>
<evidence type="ECO:0000313" key="3">
    <source>
        <dbReference type="EMBL" id="MCD1654205.1"/>
    </source>
</evidence>
<dbReference type="SUPFAM" id="SSF51735">
    <property type="entry name" value="NAD(P)-binding Rossmann-fold domains"/>
    <property type="match status" value="1"/>
</dbReference>
<evidence type="ECO:0000313" key="4">
    <source>
        <dbReference type="Proteomes" id="UP001198163"/>
    </source>
</evidence>
<dbReference type="PANTHER" id="PTHR43477:SF1">
    <property type="entry name" value="DIHYDROANTICAPSIN 7-DEHYDROGENASE"/>
    <property type="match status" value="1"/>
</dbReference>
<dbReference type="Pfam" id="PF13561">
    <property type="entry name" value="adh_short_C2"/>
    <property type="match status" value="1"/>
</dbReference>
<evidence type="ECO:0000256" key="2">
    <source>
        <dbReference type="ARBA" id="ARBA00023002"/>
    </source>
</evidence>
<comment type="similarity">
    <text evidence="1">Belongs to the short-chain dehydrogenases/reductases (SDR) family.</text>
</comment>
<dbReference type="InterPro" id="IPR036291">
    <property type="entry name" value="NAD(P)-bd_dom_sf"/>
</dbReference>
<sequence>MVSSVSGKKVLVVGGTGGIGFGIAQSLKDRGAEAILVGRHSVPGFDCRKIDLSDSAEWRKVLNLAEQTDILCASWGPFLQKPLHETSPEEWLNVVSSNLSLPGALVSAALPYMLSRGWGRILLFGGTRTDTSRGARTNAAYAAAKAGITSLVRSVALSYAAEGIQCNGICPGLVRTEYLDAEQIRSLGSKNPDGKLVEVSEIADAALMLMENSVYNGVLLPVDKGWAPGLI</sequence>